<evidence type="ECO:0000256" key="1">
    <source>
        <dbReference type="SAM" id="SignalP"/>
    </source>
</evidence>
<feature type="signal peptide" evidence="1">
    <location>
        <begin position="1"/>
        <end position="22"/>
    </location>
</feature>
<sequence length="165" mass="17356">MSHFPLRLSLSLVLILAGSASAASPVVIEESGVAPIKIGMTLKEAKGAIKSLKPFGTDKDECRVARVVQPKMDLLIENGKVTRIYVTDKTLSTAKGIHVGSSEADLKKAYGAALKIEPGKYDDKSHSIQLLGANGVGIGFETDGKMVKEISVGTAAALQYVEKCG</sequence>
<dbReference type="EMBL" id="JAUKWQ010000004">
    <property type="protein sequence ID" value="MDO1583535.1"/>
    <property type="molecule type" value="Genomic_DNA"/>
</dbReference>
<dbReference type="Proteomes" id="UP001169006">
    <property type="component" value="Unassembled WGS sequence"/>
</dbReference>
<evidence type="ECO:0000313" key="3">
    <source>
        <dbReference type="Proteomes" id="UP001169006"/>
    </source>
</evidence>
<keyword evidence="1" id="KW-0732">Signal</keyword>
<dbReference type="RefSeq" id="WP_302077721.1">
    <property type="nucleotide sequence ID" value="NZ_JAUKWQ010000004.1"/>
</dbReference>
<name>A0ABT8SZ37_9HYPH</name>
<feature type="chain" id="PRO_5047217670" evidence="1">
    <location>
        <begin position="23"/>
        <end position="165"/>
    </location>
</feature>
<evidence type="ECO:0000313" key="2">
    <source>
        <dbReference type="EMBL" id="MDO1583535.1"/>
    </source>
</evidence>
<accession>A0ABT8SZ37</accession>
<gene>
    <name evidence="2" type="ORF">Q2T52_15710</name>
</gene>
<reference evidence="2" key="1">
    <citation type="journal article" date="2015" name="Int. J. Syst. Evol. Microbiol.">
        <title>Rhizobium oryzicola sp. nov., potential plant-growth-promoting endophytic bacteria isolated from rice roots.</title>
        <authorList>
            <person name="Zhang X.X."/>
            <person name="Gao J.S."/>
            <person name="Cao Y.H."/>
            <person name="Sheirdil R.A."/>
            <person name="Wang X.C."/>
            <person name="Zhang L."/>
        </authorList>
    </citation>
    <scope>NUCLEOTIDE SEQUENCE</scope>
    <source>
        <strain evidence="2">05753</strain>
    </source>
</reference>
<comment type="caution">
    <text evidence="2">The sequence shown here is derived from an EMBL/GenBank/DDBJ whole genome shotgun (WGS) entry which is preliminary data.</text>
</comment>
<reference evidence="2" key="2">
    <citation type="submission" date="2023-07" db="EMBL/GenBank/DDBJ databases">
        <authorList>
            <person name="Sun H."/>
        </authorList>
    </citation>
    <scope>NUCLEOTIDE SEQUENCE</scope>
    <source>
        <strain evidence="2">05753</strain>
    </source>
</reference>
<protein>
    <submittedName>
        <fullName evidence="2">Uncharacterized protein</fullName>
    </submittedName>
</protein>
<keyword evidence="3" id="KW-1185">Reference proteome</keyword>
<organism evidence="2 3">
    <name type="scientific">Rhizobium oryzicola</name>
    <dbReference type="NCBI Taxonomy" id="1232668"/>
    <lineage>
        <taxon>Bacteria</taxon>
        <taxon>Pseudomonadati</taxon>
        <taxon>Pseudomonadota</taxon>
        <taxon>Alphaproteobacteria</taxon>
        <taxon>Hyphomicrobiales</taxon>
        <taxon>Rhizobiaceae</taxon>
        <taxon>Rhizobium/Agrobacterium group</taxon>
        <taxon>Rhizobium</taxon>
    </lineage>
</organism>
<proteinExistence type="predicted"/>